<dbReference type="EMBL" id="KI669459">
    <property type="protein sequence ID" value="OCF61850.1"/>
    <property type="molecule type" value="Genomic_DNA"/>
</dbReference>
<keyword evidence="3" id="KW-1185">Reference proteome</keyword>
<evidence type="ECO:0000256" key="1">
    <source>
        <dbReference type="SAM" id="MobiDB-lite"/>
    </source>
</evidence>
<sequence length="235" mass="26819">MSEEASAPVAGPPNVNASISEPTSISEEAPTLSYEELLACLPPTLDRSDHEACLKFCQEPTTTEDQIWAVVSLLAKYMTEGMKENSKMLRRAAYNVRRIGNMQVNMQLSGNDYPFSIYEDINGKNHPDGIAKTFDQICDLPPPILDKWCKFVNKELYEKEKDQDHFYRAKSLYARLGGARNASVDARERIYEMKNREGRRKRHGNEGCGDEGMTKKKRKTEKGAIERNSMRLQYR</sequence>
<protein>
    <submittedName>
        <fullName evidence="2">Uncharacterized protein</fullName>
    </submittedName>
</protein>
<evidence type="ECO:0000313" key="2">
    <source>
        <dbReference type="EMBL" id="OCF61850.1"/>
    </source>
</evidence>
<dbReference type="Proteomes" id="UP000092583">
    <property type="component" value="Unassembled WGS sequence"/>
</dbReference>
<feature type="compositionally biased region" description="Polar residues" evidence="1">
    <location>
        <begin position="15"/>
        <end position="26"/>
    </location>
</feature>
<gene>
    <name evidence="2" type="ORF">L486_01513</name>
</gene>
<name>A0A1B9J244_9TREE</name>
<organism evidence="2 3">
    <name type="scientific">Kwoniella mangroviensis CBS 10435</name>
    <dbReference type="NCBI Taxonomy" id="1331196"/>
    <lineage>
        <taxon>Eukaryota</taxon>
        <taxon>Fungi</taxon>
        <taxon>Dikarya</taxon>
        <taxon>Basidiomycota</taxon>
        <taxon>Agaricomycotina</taxon>
        <taxon>Tremellomycetes</taxon>
        <taxon>Tremellales</taxon>
        <taxon>Cryptococcaceae</taxon>
        <taxon>Kwoniella</taxon>
    </lineage>
</organism>
<accession>A0A1B9J244</accession>
<proteinExistence type="predicted"/>
<evidence type="ECO:0000313" key="3">
    <source>
        <dbReference type="Proteomes" id="UP000092583"/>
    </source>
</evidence>
<feature type="region of interest" description="Disordered" evidence="1">
    <location>
        <begin position="1"/>
        <end position="26"/>
    </location>
</feature>
<reference evidence="3" key="2">
    <citation type="submission" date="2013-12" db="EMBL/GenBank/DDBJ databases">
        <title>Evolution of pathogenesis and genome organization in the Tremellales.</title>
        <authorList>
            <person name="Cuomo C."/>
            <person name="Litvintseva A."/>
            <person name="Heitman J."/>
            <person name="Chen Y."/>
            <person name="Sun S."/>
            <person name="Springer D."/>
            <person name="Dromer F."/>
            <person name="Young S."/>
            <person name="Zeng Q."/>
            <person name="Chapman S."/>
            <person name="Gujja S."/>
            <person name="Saif S."/>
            <person name="Birren B."/>
        </authorList>
    </citation>
    <scope>NUCLEOTIDE SEQUENCE [LARGE SCALE GENOMIC DNA]</scope>
    <source>
        <strain evidence="3">CBS 10435</strain>
    </source>
</reference>
<feature type="region of interest" description="Disordered" evidence="1">
    <location>
        <begin position="194"/>
        <end position="235"/>
    </location>
</feature>
<dbReference type="AlphaFoldDB" id="A0A1B9J244"/>
<reference evidence="2 3" key="1">
    <citation type="submission" date="2013-07" db="EMBL/GenBank/DDBJ databases">
        <title>The Genome Sequence of Kwoniella mangroviensis CBS10435.</title>
        <authorList>
            <consortium name="The Broad Institute Genome Sequencing Platform"/>
            <person name="Cuomo C."/>
            <person name="Litvintseva A."/>
            <person name="Chen Y."/>
            <person name="Heitman J."/>
            <person name="Sun S."/>
            <person name="Springer D."/>
            <person name="Dromer F."/>
            <person name="Young S.K."/>
            <person name="Zeng Q."/>
            <person name="Gargeya S."/>
            <person name="Fitzgerald M."/>
            <person name="Abouelleil A."/>
            <person name="Alvarado L."/>
            <person name="Berlin A.M."/>
            <person name="Chapman S.B."/>
            <person name="Dewar J."/>
            <person name="Goldberg J."/>
            <person name="Griggs A."/>
            <person name="Gujja S."/>
            <person name="Hansen M."/>
            <person name="Howarth C."/>
            <person name="Imamovic A."/>
            <person name="Larimer J."/>
            <person name="McCowan C."/>
            <person name="Murphy C."/>
            <person name="Pearson M."/>
            <person name="Priest M."/>
            <person name="Roberts A."/>
            <person name="Saif S."/>
            <person name="Shea T."/>
            <person name="Sykes S."/>
            <person name="Wortman J."/>
            <person name="Nusbaum C."/>
            <person name="Birren B."/>
        </authorList>
    </citation>
    <scope>NUCLEOTIDE SEQUENCE [LARGE SCALE GENOMIC DNA]</scope>
    <source>
        <strain evidence="2 3">CBS 10435</strain>
    </source>
</reference>